<comment type="caution">
    <text evidence="1">The sequence shown here is derived from an EMBL/GenBank/DDBJ whole genome shotgun (WGS) entry which is preliminary data.</text>
</comment>
<dbReference type="EMBL" id="QAYG01000001">
    <property type="protein sequence ID" value="PTW62031.1"/>
    <property type="molecule type" value="Genomic_DNA"/>
</dbReference>
<accession>A0A2T5VE49</accession>
<protein>
    <submittedName>
        <fullName evidence="1">Uncharacterized protein</fullName>
    </submittedName>
</protein>
<evidence type="ECO:0000313" key="2">
    <source>
        <dbReference type="Proteomes" id="UP000244081"/>
    </source>
</evidence>
<evidence type="ECO:0000313" key="1">
    <source>
        <dbReference type="EMBL" id="PTW62031.1"/>
    </source>
</evidence>
<name>A0A2T5VE49_9HYPH</name>
<organism evidence="1 2">
    <name type="scientific">Breoghania corrubedonensis</name>
    <dbReference type="NCBI Taxonomy" id="665038"/>
    <lineage>
        <taxon>Bacteria</taxon>
        <taxon>Pseudomonadati</taxon>
        <taxon>Pseudomonadota</taxon>
        <taxon>Alphaproteobacteria</taxon>
        <taxon>Hyphomicrobiales</taxon>
        <taxon>Stappiaceae</taxon>
        <taxon>Breoghania</taxon>
    </lineage>
</organism>
<keyword evidence="2" id="KW-1185">Reference proteome</keyword>
<proteinExistence type="predicted"/>
<gene>
    <name evidence="1" type="ORF">C8N35_10163</name>
</gene>
<dbReference type="AlphaFoldDB" id="A0A2T5VE49"/>
<sequence>MATLRSYELALTTQGPTYPPSELMNEDGDFVVIGRINRGRAADKGEGPVDIEIHHAHGTAAEWGAAIVAADSPVPPFGDNAPYRIRRELDLDNLTREDAAMALCTLPIPLPTNNYTIRFAPDQASAHAMRARPSYPLHAVPIPDLRPEDGLQRQTPITLGEWIAARGNLQVTVDGDGSSALFEMDCTGLIPNSLYTIMSLRERDFDPQAPTRPGPLGIPNVMITDRDGNGSFQARLPDPFPETDAPDGTKRNRVINVILLWMSYQMSHGGAIGLFGLGGDVHAQLKLPVPGFGEFVTRAGRS</sequence>
<dbReference type="Proteomes" id="UP000244081">
    <property type="component" value="Unassembled WGS sequence"/>
</dbReference>
<reference evidence="1 2" key="1">
    <citation type="submission" date="2018-04" db="EMBL/GenBank/DDBJ databases">
        <title>Genomic Encyclopedia of Archaeal and Bacterial Type Strains, Phase II (KMG-II): from individual species to whole genera.</title>
        <authorList>
            <person name="Goeker M."/>
        </authorList>
    </citation>
    <scope>NUCLEOTIDE SEQUENCE [LARGE SCALE GENOMIC DNA]</scope>
    <source>
        <strain evidence="1 2">DSM 23382</strain>
    </source>
</reference>